<dbReference type="Proteomes" id="UP000030765">
    <property type="component" value="Unassembled WGS sequence"/>
</dbReference>
<evidence type="ECO:0000313" key="4">
    <source>
        <dbReference type="EnsemblMetazoa" id="ASIC020556-PA"/>
    </source>
</evidence>
<dbReference type="SUPFAM" id="SSF57567">
    <property type="entry name" value="Serine protease inhibitors"/>
    <property type="match status" value="1"/>
</dbReference>
<proteinExistence type="predicted"/>
<dbReference type="EMBL" id="ATLV01025241">
    <property type="status" value="NOT_ANNOTATED_CDS"/>
    <property type="molecule type" value="Genomic_DNA"/>
</dbReference>
<gene>
    <name evidence="3" type="ORF">ZHAS_00020556</name>
</gene>
<feature type="signal peptide" evidence="1">
    <location>
        <begin position="1"/>
        <end position="20"/>
    </location>
</feature>
<evidence type="ECO:0000313" key="3">
    <source>
        <dbReference type="EMBL" id="KFB52342.1"/>
    </source>
</evidence>
<organism evidence="3">
    <name type="scientific">Anopheles sinensis</name>
    <name type="common">Mosquito</name>
    <dbReference type="NCBI Taxonomy" id="74873"/>
    <lineage>
        <taxon>Eukaryota</taxon>
        <taxon>Metazoa</taxon>
        <taxon>Ecdysozoa</taxon>
        <taxon>Arthropoda</taxon>
        <taxon>Hexapoda</taxon>
        <taxon>Insecta</taxon>
        <taxon>Pterygota</taxon>
        <taxon>Neoptera</taxon>
        <taxon>Endopterygota</taxon>
        <taxon>Diptera</taxon>
        <taxon>Nematocera</taxon>
        <taxon>Culicoidea</taxon>
        <taxon>Culicidae</taxon>
        <taxon>Anophelinae</taxon>
        <taxon>Anopheles</taxon>
    </lineage>
</organism>
<dbReference type="EMBL" id="KE525377">
    <property type="protein sequence ID" value="KFB52342.1"/>
    <property type="molecule type" value="Genomic_DNA"/>
</dbReference>
<dbReference type="AlphaFoldDB" id="A0A084WQ48"/>
<dbReference type="EnsemblMetazoa" id="ASIC020556-RA">
    <property type="protein sequence ID" value="ASIC020556-PA"/>
    <property type="gene ID" value="ASIC020556"/>
</dbReference>
<name>A0A084WQ48_ANOSI</name>
<feature type="domain" description="TIL" evidence="2">
    <location>
        <begin position="36"/>
        <end position="91"/>
    </location>
</feature>
<keyword evidence="5" id="KW-1185">Reference proteome</keyword>
<dbReference type="STRING" id="74873.A0A084WQ48"/>
<dbReference type="Gene3D" id="2.10.25.10">
    <property type="entry name" value="Laminin"/>
    <property type="match status" value="1"/>
</dbReference>
<reference evidence="3 5" key="1">
    <citation type="journal article" date="2014" name="BMC Genomics">
        <title>Genome sequence of Anopheles sinensis provides insight into genetics basis of mosquito competence for malaria parasites.</title>
        <authorList>
            <person name="Zhou D."/>
            <person name="Zhang D."/>
            <person name="Ding G."/>
            <person name="Shi L."/>
            <person name="Hou Q."/>
            <person name="Ye Y."/>
            <person name="Xu Y."/>
            <person name="Zhou H."/>
            <person name="Xiong C."/>
            <person name="Li S."/>
            <person name="Yu J."/>
            <person name="Hong S."/>
            <person name="Yu X."/>
            <person name="Zou P."/>
            <person name="Chen C."/>
            <person name="Chang X."/>
            <person name="Wang W."/>
            <person name="Lv Y."/>
            <person name="Sun Y."/>
            <person name="Ma L."/>
            <person name="Shen B."/>
            <person name="Zhu C."/>
        </authorList>
    </citation>
    <scope>NUCLEOTIDE SEQUENCE [LARGE SCALE GENOMIC DNA]</scope>
</reference>
<dbReference type="OrthoDB" id="7722530at2759"/>
<reference evidence="4" key="2">
    <citation type="submission" date="2020-05" db="UniProtKB">
        <authorList>
            <consortium name="EnsemblMetazoa"/>
        </authorList>
    </citation>
    <scope>IDENTIFICATION</scope>
</reference>
<protein>
    <submittedName>
        <fullName evidence="3">AGAP002445-PA-like protein</fullName>
    </submittedName>
    <submittedName>
        <fullName evidence="4">TIL domain-containing protein</fullName>
    </submittedName>
</protein>
<evidence type="ECO:0000259" key="2">
    <source>
        <dbReference type="Pfam" id="PF01826"/>
    </source>
</evidence>
<dbReference type="VEuPathDB" id="VectorBase:ASIC020556"/>
<keyword evidence="1" id="KW-0732">Signal</keyword>
<sequence>MKLLIVVGVIVGLAALNINAQEEESVAAAKCVKEICPDFEKYKCCGSCVQQTCALEDDSTCPDVCVKGCYCIKGYVRSYAPDGRCIPIKKCPRTIPTLPPSK</sequence>
<evidence type="ECO:0000313" key="5">
    <source>
        <dbReference type="Proteomes" id="UP000030765"/>
    </source>
</evidence>
<dbReference type="Pfam" id="PF01826">
    <property type="entry name" value="TIL"/>
    <property type="match status" value="1"/>
</dbReference>
<dbReference type="InterPro" id="IPR002919">
    <property type="entry name" value="TIL_dom"/>
</dbReference>
<dbReference type="InterPro" id="IPR036084">
    <property type="entry name" value="Ser_inhib-like_sf"/>
</dbReference>
<accession>A0A084WQ48</accession>
<feature type="chain" id="PRO_5001785305" evidence="1">
    <location>
        <begin position="21"/>
        <end position="102"/>
    </location>
</feature>
<evidence type="ECO:0000256" key="1">
    <source>
        <dbReference type="SAM" id="SignalP"/>
    </source>
</evidence>
<dbReference type="CDD" id="cd19941">
    <property type="entry name" value="TIL"/>
    <property type="match status" value="1"/>
</dbReference>